<organism evidence="1 2">
    <name type="scientific">Lentinula raphanica</name>
    <dbReference type="NCBI Taxonomy" id="153919"/>
    <lineage>
        <taxon>Eukaryota</taxon>
        <taxon>Fungi</taxon>
        <taxon>Dikarya</taxon>
        <taxon>Basidiomycota</taxon>
        <taxon>Agaricomycotina</taxon>
        <taxon>Agaricomycetes</taxon>
        <taxon>Agaricomycetidae</taxon>
        <taxon>Agaricales</taxon>
        <taxon>Marasmiineae</taxon>
        <taxon>Omphalotaceae</taxon>
        <taxon>Lentinula</taxon>
    </lineage>
</organism>
<comment type="caution">
    <text evidence="1">The sequence shown here is derived from an EMBL/GenBank/DDBJ whole genome shotgun (WGS) entry which is preliminary data.</text>
</comment>
<dbReference type="Proteomes" id="UP001163846">
    <property type="component" value="Unassembled WGS sequence"/>
</dbReference>
<dbReference type="PROSITE" id="PS50007">
    <property type="entry name" value="PIPLC_X_DOMAIN"/>
    <property type="match status" value="1"/>
</dbReference>
<evidence type="ECO:0008006" key="3">
    <source>
        <dbReference type="Google" id="ProtNLM"/>
    </source>
</evidence>
<sequence>MRLPNDLLRFIVEYIAYAPILPNPPSHSLTFMYTSPELLALSVANWSLRRVCLPFLFAYIRMGYSKNVRKLKEHVVLFSKYTKFLLLDEKFDHPASLSETGEQMLCRILPQFQHLRHVELRCSDKTVLYRAILAHPKVTSVLVHDLPPESMHDLDLSKVILDGHPLYSSTSDAHFESCLDHGMRVMELHLFRSEILTPGFELKTFPGLTKIEITDFLPASYDWLSVLSSNHSTLNELWLSDVHKGDLTRHTPPFISSFLKESQRLNLQKFLKVKEIGLCRTGAQFLQGSYVMGLTLSIASTSLRIIWTQTCCLFIP</sequence>
<accession>A0AA38P3N3</accession>
<gene>
    <name evidence="1" type="ORF">F5878DRAFT_627862</name>
</gene>
<keyword evidence="2" id="KW-1185">Reference proteome</keyword>
<dbReference type="EMBL" id="MU806409">
    <property type="protein sequence ID" value="KAJ3835468.1"/>
    <property type="molecule type" value="Genomic_DNA"/>
</dbReference>
<name>A0AA38P3N3_9AGAR</name>
<proteinExistence type="predicted"/>
<evidence type="ECO:0000313" key="1">
    <source>
        <dbReference type="EMBL" id="KAJ3835468.1"/>
    </source>
</evidence>
<dbReference type="AlphaFoldDB" id="A0AA38P3N3"/>
<protein>
    <recommendedName>
        <fullName evidence="3">F-box domain-containing protein</fullName>
    </recommendedName>
</protein>
<evidence type="ECO:0000313" key="2">
    <source>
        <dbReference type="Proteomes" id="UP001163846"/>
    </source>
</evidence>
<reference evidence="1" key="1">
    <citation type="submission" date="2022-08" db="EMBL/GenBank/DDBJ databases">
        <authorList>
            <consortium name="DOE Joint Genome Institute"/>
            <person name="Min B."/>
            <person name="Riley R."/>
            <person name="Sierra-Patev S."/>
            <person name="Naranjo-Ortiz M."/>
            <person name="Looney B."/>
            <person name="Konkel Z."/>
            <person name="Slot J.C."/>
            <person name="Sakamoto Y."/>
            <person name="Steenwyk J.L."/>
            <person name="Rokas A."/>
            <person name="Carro J."/>
            <person name="Camarero S."/>
            <person name="Ferreira P."/>
            <person name="Molpeceres G."/>
            <person name="Ruiz-Duenas F.J."/>
            <person name="Serrano A."/>
            <person name="Henrissat B."/>
            <person name="Drula E."/>
            <person name="Hughes K.W."/>
            <person name="Mata J.L."/>
            <person name="Ishikawa N.K."/>
            <person name="Vargas-Isla R."/>
            <person name="Ushijima S."/>
            <person name="Smith C.A."/>
            <person name="Ahrendt S."/>
            <person name="Andreopoulos W."/>
            <person name="He G."/>
            <person name="Labutti K."/>
            <person name="Lipzen A."/>
            <person name="Ng V."/>
            <person name="Sandor L."/>
            <person name="Barry K."/>
            <person name="Martinez A.T."/>
            <person name="Xiao Y."/>
            <person name="Gibbons J.G."/>
            <person name="Terashima K."/>
            <person name="Hibbett D.S."/>
            <person name="Grigoriev I.V."/>
        </authorList>
    </citation>
    <scope>NUCLEOTIDE SEQUENCE</scope>
    <source>
        <strain evidence="1">TFB9207</strain>
    </source>
</reference>